<comment type="caution">
    <text evidence="9">The sequence shown here is derived from an EMBL/GenBank/DDBJ whole genome shotgun (WGS) entry which is preliminary data.</text>
</comment>
<dbReference type="InterPro" id="IPR003613">
    <property type="entry name" value="Ubox_domain"/>
</dbReference>
<dbReference type="InterPro" id="IPR000225">
    <property type="entry name" value="Armadillo"/>
</dbReference>
<dbReference type="InterPro" id="IPR013083">
    <property type="entry name" value="Znf_RING/FYVE/PHD"/>
</dbReference>
<reference evidence="9 10" key="1">
    <citation type="submission" date="2021-07" db="EMBL/GenBank/DDBJ databases">
        <title>The Aristolochia fimbriata genome: insights into angiosperm evolution, floral development and chemical biosynthesis.</title>
        <authorList>
            <person name="Jiao Y."/>
        </authorList>
    </citation>
    <scope>NUCLEOTIDE SEQUENCE [LARGE SCALE GENOMIC DNA]</scope>
    <source>
        <strain evidence="9">IBCAS-2021</strain>
        <tissue evidence="9">Leaf</tissue>
    </source>
</reference>
<feature type="chain" id="PRO_5043709141" description="RING-type E3 ubiquitin transferase" evidence="7">
    <location>
        <begin position="27"/>
        <end position="1005"/>
    </location>
</feature>
<dbReference type="GO" id="GO:0016567">
    <property type="term" value="P:protein ubiquitination"/>
    <property type="evidence" value="ECO:0007669"/>
    <property type="project" value="InterPro"/>
</dbReference>
<dbReference type="GO" id="GO:0007166">
    <property type="term" value="P:cell surface receptor signaling pathway"/>
    <property type="evidence" value="ECO:0007669"/>
    <property type="project" value="InterPro"/>
</dbReference>
<dbReference type="SUPFAM" id="SSF48371">
    <property type="entry name" value="ARM repeat"/>
    <property type="match status" value="2"/>
</dbReference>
<evidence type="ECO:0000259" key="8">
    <source>
        <dbReference type="PROSITE" id="PS51698"/>
    </source>
</evidence>
<feature type="domain" description="U-box" evidence="8">
    <location>
        <begin position="258"/>
        <end position="332"/>
    </location>
</feature>
<feature type="coiled-coil region" evidence="6">
    <location>
        <begin position="62"/>
        <end position="89"/>
    </location>
</feature>
<dbReference type="PANTHER" id="PTHR45958">
    <property type="entry name" value="RING-TYPE E3 UBIQUITIN TRANSFERASE"/>
    <property type="match status" value="1"/>
</dbReference>
<evidence type="ECO:0000256" key="6">
    <source>
        <dbReference type="SAM" id="Coils"/>
    </source>
</evidence>
<dbReference type="InterPro" id="IPR052608">
    <property type="entry name" value="U-box_domain_protein"/>
</dbReference>
<comment type="catalytic activity">
    <reaction evidence="1">
        <text>S-ubiquitinyl-[E2 ubiquitin-conjugating enzyme]-L-cysteine + [acceptor protein]-L-lysine = [E2 ubiquitin-conjugating enzyme]-L-cysteine + N(6)-ubiquitinyl-[acceptor protein]-L-lysine.</text>
        <dbReference type="EC" id="2.3.2.27"/>
    </reaction>
</comment>
<dbReference type="InterPro" id="IPR011989">
    <property type="entry name" value="ARM-like"/>
</dbReference>
<dbReference type="AlphaFoldDB" id="A0AAV7EU39"/>
<keyword evidence="6" id="KW-0175">Coiled coil</keyword>
<dbReference type="SMART" id="SM00504">
    <property type="entry name" value="Ubox"/>
    <property type="match status" value="1"/>
</dbReference>
<keyword evidence="10" id="KW-1185">Reference proteome</keyword>
<comment type="pathway">
    <text evidence="2">Protein modification; protein ubiquitination.</text>
</comment>
<dbReference type="Gene3D" id="1.25.10.10">
    <property type="entry name" value="Leucine-rich Repeat Variant"/>
    <property type="match status" value="4"/>
</dbReference>
<evidence type="ECO:0000313" key="9">
    <source>
        <dbReference type="EMBL" id="KAG9451899.1"/>
    </source>
</evidence>
<keyword evidence="7" id="KW-0732">Signal</keyword>
<proteinExistence type="predicted"/>
<dbReference type="EC" id="2.3.2.27" evidence="3"/>
<dbReference type="PANTHER" id="PTHR45958:SF15">
    <property type="entry name" value="RING-TYPE E3 UBIQUITIN TRANSFERASE"/>
    <property type="match status" value="1"/>
</dbReference>
<dbReference type="PROSITE" id="PS50176">
    <property type="entry name" value="ARM_REPEAT"/>
    <property type="match status" value="1"/>
</dbReference>
<evidence type="ECO:0000256" key="3">
    <source>
        <dbReference type="ARBA" id="ARBA00012483"/>
    </source>
</evidence>
<organism evidence="9 10">
    <name type="scientific">Aristolochia fimbriata</name>
    <name type="common">White veined hardy Dutchman's pipe vine</name>
    <dbReference type="NCBI Taxonomy" id="158543"/>
    <lineage>
        <taxon>Eukaryota</taxon>
        <taxon>Viridiplantae</taxon>
        <taxon>Streptophyta</taxon>
        <taxon>Embryophyta</taxon>
        <taxon>Tracheophyta</taxon>
        <taxon>Spermatophyta</taxon>
        <taxon>Magnoliopsida</taxon>
        <taxon>Magnoliidae</taxon>
        <taxon>Piperales</taxon>
        <taxon>Aristolochiaceae</taxon>
        <taxon>Aristolochia</taxon>
    </lineage>
</organism>
<evidence type="ECO:0000256" key="4">
    <source>
        <dbReference type="ARBA" id="ARBA00022679"/>
    </source>
</evidence>
<dbReference type="GO" id="GO:0061630">
    <property type="term" value="F:ubiquitin protein ligase activity"/>
    <property type="evidence" value="ECO:0007669"/>
    <property type="project" value="UniProtKB-EC"/>
</dbReference>
<evidence type="ECO:0000313" key="10">
    <source>
        <dbReference type="Proteomes" id="UP000825729"/>
    </source>
</evidence>
<dbReference type="CDD" id="cd21037">
    <property type="entry name" value="MLKL_NTD"/>
    <property type="match status" value="1"/>
</dbReference>
<feature type="signal peptide" evidence="7">
    <location>
        <begin position="1"/>
        <end position="26"/>
    </location>
</feature>
<dbReference type="Proteomes" id="UP000825729">
    <property type="component" value="Unassembled WGS sequence"/>
</dbReference>
<dbReference type="InterPro" id="IPR036537">
    <property type="entry name" value="Adaptor_Cbl_N_dom_sf"/>
</dbReference>
<gene>
    <name evidence="9" type="ORF">H6P81_004803</name>
</gene>
<evidence type="ECO:0000256" key="1">
    <source>
        <dbReference type="ARBA" id="ARBA00000900"/>
    </source>
</evidence>
<dbReference type="SMART" id="SM00185">
    <property type="entry name" value="ARM"/>
    <property type="match status" value="8"/>
</dbReference>
<evidence type="ECO:0000256" key="7">
    <source>
        <dbReference type="SAM" id="SignalP"/>
    </source>
</evidence>
<dbReference type="SUPFAM" id="SSF57850">
    <property type="entry name" value="RING/U-box"/>
    <property type="match status" value="1"/>
</dbReference>
<dbReference type="EMBL" id="JAINDJ010000003">
    <property type="protein sequence ID" value="KAG9451899.1"/>
    <property type="molecule type" value="Genomic_DNA"/>
</dbReference>
<dbReference type="Gene3D" id="1.20.930.20">
    <property type="entry name" value="Adaptor protein Cbl, N-terminal domain"/>
    <property type="match status" value="1"/>
</dbReference>
<accession>A0AAV7EU39</accession>
<dbReference type="PROSITE" id="PS51698">
    <property type="entry name" value="U_BOX"/>
    <property type="match status" value="1"/>
</dbReference>
<dbReference type="InterPro" id="IPR016024">
    <property type="entry name" value="ARM-type_fold"/>
</dbReference>
<evidence type="ECO:0000256" key="2">
    <source>
        <dbReference type="ARBA" id="ARBA00004906"/>
    </source>
</evidence>
<feature type="repeat" description="ARM" evidence="5">
    <location>
        <begin position="545"/>
        <end position="586"/>
    </location>
</feature>
<dbReference type="Gene3D" id="3.30.40.10">
    <property type="entry name" value="Zinc/RING finger domain, C3HC4 (zinc finger)"/>
    <property type="match status" value="1"/>
</dbReference>
<protein>
    <recommendedName>
        <fullName evidence="3">RING-type E3 ubiquitin transferase</fullName>
        <ecNumber evidence="3">2.3.2.27</ecNumber>
    </recommendedName>
</protein>
<name>A0AAV7EU39_ARIFI</name>
<dbReference type="Pfam" id="PF04564">
    <property type="entry name" value="U-box"/>
    <property type="match status" value="1"/>
</dbReference>
<dbReference type="InterPro" id="IPR059179">
    <property type="entry name" value="MLKL-like_MCAfunc"/>
</dbReference>
<sequence length="1005" mass="112051">MSFVELIPIGALLSLLTNEVLETALAAKDVLVDKESFKLLSKYLEDIEPVLKALQARELKDTQAARQALEFLKEDVNKAKHLVNKYRNRSRFYLLLMCRHIVKEIQDVTRHIGRSLASLSLASTEVLTDISEKVKTLHDEMQKAEFETSQSQLRIVEKLDQGLLEQKSDLSFANDMLEEIAKAVGVPVEPTEISRELENFRQEKEEAAVRKEQAEVLFLEQVIKLLSRADAANDKEVRSQYFLRLQTIDKYAEEEYIPPLKAFKCPINRTVMVEPVSLCTGTTCEKQAIKAWFDCGMTTDPETGDELEDFSLRLNVCLKQSIEEWRELNYCLKIRSAKGKLLSEIDYLVAEALIQIQDLIMENPINKDWVAIEGILDIVVEVLEKSHNKDVKQGVLVTLMALVKGHGRNKDRMIERGGLDHLIPCLGRDTNLSKAAVELLFELLHDSSGWNLSISMELIRHEGSILFLVTILKGTIKESAEKAEAILLKICDDNDDNISRIAAAGWYKPLIDRFYQGAESSKIPMARTLGKMELVEENIRLLGEGVIRPLVEMLYGNHESKDAACSALTKLSICHDNKKLLAEVGGVPSILDLMFSSLVPAQIRTKCCEILEHLCFTDGIDFLVDGSGTHIELEAVVINLLTMQQNPSLNRGIRKPALHALLNLYKSGSDIVIKTVARAHGVSIVLPLLEDPDQEIREVTLNLLFRFSKSEAGGISAFLLESRRLETFVGFLEDETRDDVQMAAAGLLANLPKSESVLTQNLMESEAISAIFGILKTGTMEAKENALGALFRFTDSSNIERQRKIVEMGIYPLLVNLLKSGSITAKARAAALIYDFSMSTPKLVGPPATTGCWCFRRAIGPVCKAHGGVCNVNSSFCLVTANALPELVRLLKEHIHETAFEAVQALGTLVQDGFCYGGANVLHEAEAVHPLLEILDWGALELKEEVLNLLEKVFTCRDLAEFYCSAARIPLIGLSARDQENGRLGRQVARVLAKLERYSKSMRLV</sequence>
<evidence type="ECO:0000256" key="5">
    <source>
        <dbReference type="PROSITE-ProRule" id="PRU00259"/>
    </source>
</evidence>
<keyword evidence="4" id="KW-0808">Transferase</keyword>